<comment type="caution">
    <text evidence="2">The sequence shown here is derived from an EMBL/GenBank/DDBJ whole genome shotgun (WGS) entry which is preliminary data.</text>
</comment>
<dbReference type="AlphaFoldDB" id="A0ABC8UU47"/>
<keyword evidence="3" id="KW-1185">Reference proteome</keyword>
<evidence type="ECO:0000256" key="1">
    <source>
        <dbReference type="SAM" id="MobiDB-lite"/>
    </source>
</evidence>
<dbReference type="Proteomes" id="UP001642360">
    <property type="component" value="Unassembled WGS sequence"/>
</dbReference>
<sequence>MVMRVARSEGTRCDRKGDAGRQKHYWTSWARDTGVGGITMGDTPRRASRQQGGGYEAHWLGSGHWGSMHWASQTKVTGATDEGQDEASAGAR</sequence>
<gene>
    <name evidence="2" type="ORF">ILEXP_LOCUS54536</name>
</gene>
<reference evidence="2 3" key="1">
    <citation type="submission" date="2024-02" db="EMBL/GenBank/DDBJ databases">
        <authorList>
            <person name="Vignale AGUSTIN F."/>
            <person name="Sosa J E."/>
            <person name="Modenutti C."/>
        </authorList>
    </citation>
    <scope>NUCLEOTIDE SEQUENCE [LARGE SCALE GENOMIC DNA]</scope>
</reference>
<name>A0ABC8UU47_9AQUA</name>
<organism evidence="2 3">
    <name type="scientific">Ilex paraguariensis</name>
    <name type="common">yerba mate</name>
    <dbReference type="NCBI Taxonomy" id="185542"/>
    <lineage>
        <taxon>Eukaryota</taxon>
        <taxon>Viridiplantae</taxon>
        <taxon>Streptophyta</taxon>
        <taxon>Embryophyta</taxon>
        <taxon>Tracheophyta</taxon>
        <taxon>Spermatophyta</taxon>
        <taxon>Magnoliopsida</taxon>
        <taxon>eudicotyledons</taxon>
        <taxon>Gunneridae</taxon>
        <taxon>Pentapetalae</taxon>
        <taxon>asterids</taxon>
        <taxon>campanulids</taxon>
        <taxon>Aquifoliales</taxon>
        <taxon>Aquifoliaceae</taxon>
        <taxon>Ilex</taxon>
    </lineage>
</organism>
<evidence type="ECO:0000313" key="2">
    <source>
        <dbReference type="EMBL" id="CAK9184234.1"/>
    </source>
</evidence>
<feature type="region of interest" description="Disordered" evidence="1">
    <location>
        <begin position="73"/>
        <end position="92"/>
    </location>
</feature>
<protein>
    <submittedName>
        <fullName evidence="2">Uncharacterized protein</fullName>
    </submittedName>
</protein>
<proteinExistence type="predicted"/>
<dbReference type="EMBL" id="CAUOFW020008891">
    <property type="protein sequence ID" value="CAK9184234.1"/>
    <property type="molecule type" value="Genomic_DNA"/>
</dbReference>
<feature type="compositionally biased region" description="Basic and acidic residues" evidence="1">
    <location>
        <begin position="1"/>
        <end position="21"/>
    </location>
</feature>
<feature type="region of interest" description="Disordered" evidence="1">
    <location>
        <begin position="1"/>
        <end position="59"/>
    </location>
</feature>
<accession>A0ABC8UU47</accession>
<evidence type="ECO:0000313" key="3">
    <source>
        <dbReference type="Proteomes" id="UP001642360"/>
    </source>
</evidence>